<dbReference type="OrthoDB" id="1712839at2759"/>
<evidence type="ECO:0008006" key="3">
    <source>
        <dbReference type="Google" id="ProtNLM"/>
    </source>
</evidence>
<organism evidence="1 2">
    <name type="scientific">Lentithecium fluviatile CBS 122367</name>
    <dbReference type="NCBI Taxonomy" id="1168545"/>
    <lineage>
        <taxon>Eukaryota</taxon>
        <taxon>Fungi</taxon>
        <taxon>Dikarya</taxon>
        <taxon>Ascomycota</taxon>
        <taxon>Pezizomycotina</taxon>
        <taxon>Dothideomycetes</taxon>
        <taxon>Pleosporomycetidae</taxon>
        <taxon>Pleosporales</taxon>
        <taxon>Massarineae</taxon>
        <taxon>Lentitheciaceae</taxon>
        <taxon>Lentithecium</taxon>
    </lineage>
</organism>
<dbReference type="PANTHER" id="PTHR11439">
    <property type="entry name" value="GAG-POL-RELATED RETROTRANSPOSON"/>
    <property type="match status" value="1"/>
</dbReference>
<dbReference type="EMBL" id="MU005593">
    <property type="protein sequence ID" value="KAF2681008.1"/>
    <property type="molecule type" value="Genomic_DNA"/>
</dbReference>
<dbReference type="AlphaFoldDB" id="A0A6G1ISD3"/>
<proteinExistence type="predicted"/>
<sequence>ISKLIYLTTHIRPNIAFSVYNYARHISNLNKQHYNTVNRIFKYLNYTPTKGLLLKNNNNIIPNLIGYTDAD</sequence>
<evidence type="ECO:0000313" key="2">
    <source>
        <dbReference type="Proteomes" id="UP000799291"/>
    </source>
</evidence>
<reference evidence="1" key="1">
    <citation type="journal article" date="2020" name="Stud. Mycol.">
        <title>101 Dothideomycetes genomes: a test case for predicting lifestyles and emergence of pathogens.</title>
        <authorList>
            <person name="Haridas S."/>
            <person name="Albert R."/>
            <person name="Binder M."/>
            <person name="Bloem J."/>
            <person name="Labutti K."/>
            <person name="Salamov A."/>
            <person name="Andreopoulos B."/>
            <person name="Baker S."/>
            <person name="Barry K."/>
            <person name="Bills G."/>
            <person name="Bluhm B."/>
            <person name="Cannon C."/>
            <person name="Castanera R."/>
            <person name="Culley D."/>
            <person name="Daum C."/>
            <person name="Ezra D."/>
            <person name="Gonzalez J."/>
            <person name="Henrissat B."/>
            <person name="Kuo A."/>
            <person name="Liang C."/>
            <person name="Lipzen A."/>
            <person name="Lutzoni F."/>
            <person name="Magnuson J."/>
            <person name="Mondo S."/>
            <person name="Nolan M."/>
            <person name="Ohm R."/>
            <person name="Pangilinan J."/>
            <person name="Park H.-J."/>
            <person name="Ramirez L."/>
            <person name="Alfaro M."/>
            <person name="Sun H."/>
            <person name="Tritt A."/>
            <person name="Yoshinaga Y."/>
            <person name="Zwiers L.-H."/>
            <person name="Turgeon B."/>
            <person name="Goodwin S."/>
            <person name="Spatafora J."/>
            <person name="Crous P."/>
            <person name="Grigoriev I."/>
        </authorList>
    </citation>
    <scope>NUCLEOTIDE SEQUENCE</scope>
    <source>
        <strain evidence="1">CBS 122367</strain>
    </source>
</reference>
<gene>
    <name evidence="1" type="ORF">K458DRAFT_310358</name>
</gene>
<protein>
    <recommendedName>
        <fullName evidence="3">Reverse transcriptase Ty1/copia-type domain-containing protein</fullName>
    </recommendedName>
</protein>
<accession>A0A6G1ISD3</accession>
<evidence type="ECO:0000313" key="1">
    <source>
        <dbReference type="EMBL" id="KAF2681008.1"/>
    </source>
</evidence>
<feature type="non-terminal residue" evidence="1">
    <location>
        <position position="1"/>
    </location>
</feature>
<name>A0A6G1ISD3_9PLEO</name>
<dbReference type="Proteomes" id="UP000799291">
    <property type="component" value="Unassembled WGS sequence"/>
</dbReference>
<dbReference type="PANTHER" id="PTHR11439:SF486">
    <property type="entry name" value="RLK (RECEPTOR-LIKE KINASE) PROTEIN, PUTATIVE-RELATED"/>
    <property type="match status" value="1"/>
</dbReference>
<keyword evidence="2" id="KW-1185">Reference proteome</keyword>